<accession>A0AAN7UCJ3</accession>
<feature type="compositionally biased region" description="Acidic residues" evidence="1">
    <location>
        <begin position="77"/>
        <end position="86"/>
    </location>
</feature>
<reference evidence="2 3" key="1">
    <citation type="submission" date="2023-10" db="EMBL/GenBank/DDBJ databases">
        <title>Draft genome sequence of Xylaria bambusicola isolate GMP-LS, the root and basal stem rot pathogen of sugarcane in Indonesia.</title>
        <authorList>
            <person name="Selvaraj P."/>
            <person name="Muralishankar V."/>
            <person name="Muruganantham S."/>
            <person name="Sp S."/>
            <person name="Haryani S."/>
            <person name="Lau K.J.X."/>
            <person name="Naqvi N.I."/>
        </authorList>
    </citation>
    <scope>NUCLEOTIDE SEQUENCE [LARGE SCALE GENOMIC DNA]</scope>
    <source>
        <strain evidence="2">GMP-LS</strain>
    </source>
</reference>
<keyword evidence="3" id="KW-1185">Reference proteome</keyword>
<feature type="region of interest" description="Disordered" evidence="1">
    <location>
        <begin position="48"/>
        <end position="86"/>
    </location>
</feature>
<evidence type="ECO:0000256" key="1">
    <source>
        <dbReference type="SAM" id="MobiDB-lite"/>
    </source>
</evidence>
<name>A0AAN7UCJ3_9PEZI</name>
<evidence type="ECO:0000313" key="2">
    <source>
        <dbReference type="EMBL" id="KAK5624897.1"/>
    </source>
</evidence>
<dbReference type="AlphaFoldDB" id="A0AAN7UCJ3"/>
<protein>
    <submittedName>
        <fullName evidence="2">Uncharacterized protein</fullName>
    </submittedName>
</protein>
<dbReference type="Proteomes" id="UP001305414">
    <property type="component" value="Unassembled WGS sequence"/>
</dbReference>
<comment type="caution">
    <text evidence="2">The sequence shown here is derived from an EMBL/GenBank/DDBJ whole genome shotgun (WGS) entry which is preliminary data.</text>
</comment>
<sequence>MPVKRSDPGLEIAFLCAPAVTTEVKVLEGTVVDIVELPVEVNVAGGVVTGEVTDTEPVPGEDATSEDDVVNTVDEPVVADDSDETEGIDTALVTVAGSEPGTVVPPPVDET</sequence>
<evidence type="ECO:0000313" key="3">
    <source>
        <dbReference type="Proteomes" id="UP001305414"/>
    </source>
</evidence>
<organism evidence="2 3">
    <name type="scientific">Xylaria bambusicola</name>
    <dbReference type="NCBI Taxonomy" id="326684"/>
    <lineage>
        <taxon>Eukaryota</taxon>
        <taxon>Fungi</taxon>
        <taxon>Dikarya</taxon>
        <taxon>Ascomycota</taxon>
        <taxon>Pezizomycotina</taxon>
        <taxon>Sordariomycetes</taxon>
        <taxon>Xylariomycetidae</taxon>
        <taxon>Xylariales</taxon>
        <taxon>Xylariaceae</taxon>
        <taxon>Xylaria</taxon>
    </lineage>
</organism>
<dbReference type="EMBL" id="JAWHQM010000002">
    <property type="protein sequence ID" value="KAK5624897.1"/>
    <property type="molecule type" value="Genomic_DNA"/>
</dbReference>
<proteinExistence type="predicted"/>
<gene>
    <name evidence="2" type="ORF">RRF57_000613</name>
</gene>